<organism evidence="2">
    <name type="scientific">marine metagenome</name>
    <dbReference type="NCBI Taxonomy" id="408172"/>
    <lineage>
        <taxon>unclassified sequences</taxon>
        <taxon>metagenomes</taxon>
        <taxon>ecological metagenomes</taxon>
    </lineage>
</organism>
<reference evidence="2" key="1">
    <citation type="submission" date="2018-05" db="EMBL/GenBank/DDBJ databases">
        <authorList>
            <person name="Lanie J.A."/>
            <person name="Ng W.-L."/>
            <person name="Kazmierczak K.M."/>
            <person name="Andrzejewski T.M."/>
            <person name="Davidsen T.M."/>
            <person name="Wayne K.J."/>
            <person name="Tettelin H."/>
            <person name="Glass J.I."/>
            <person name="Rusch D."/>
            <person name="Podicherti R."/>
            <person name="Tsui H.-C.T."/>
            <person name="Winkler M.E."/>
        </authorList>
    </citation>
    <scope>NUCLEOTIDE SEQUENCE</scope>
</reference>
<evidence type="ECO:0000256" key="1">
    <source>
        <dbReference type="SAM" id="Phobius"/>
    </source>
</evidence>
<keyword evidence="1" id="KW-1133">Transmembrane helix</keyword>
<feature type="transmembrane region" description="Helical" evidence="1">
    <location>
        <begin position="6"/>
        <end position="22"/>
    </location>
</feature>
<sequence length="96" mass="11248">MFFLPQTWIILGILLIIADIFLGYDFFVLPIGVSALIISLILYLQKGAFEELGDFILFKTWHDVAYWFSGLSLVSIILMRLLFKLRKKDRIDINEY</sequence>
<evidence type="ECO:0008006" key="3">
    <source>
        <dbReference type="Google" id="ProtNLM"/>
    </source>
</evidence>
<dbReference type="EMBL" id="UINC01059830">
    <property type="protein sequence ID" value="SVB83673.1"/>
    <property type="molecule type" value="Genomic_DNA"/>
</dbReference>
<keyword evidence="1" id="KW-0472">Membrane</keyword>
<feature type="transmembrane region" description="Helical" evidence="1">
    <location>
        <begin position="27"/>
        <end position="44"/>
    </location>
</feature>
<evidence type="ECO:0000313" key="2">
    <source>
        <dbReference type="EMBL" id="SVB83673.1"/>
    </source>
</evidence>
<protein>
    <recommendedName>
        <fullName evidence="3">NfeD-like C-terminal domain-containing protein</fullName>
    </recommendedName>
</protein>
<feature type="transmembrane region" description="Helical" evidence="1">
    <location>
        <begin position="64"/>
        <end position="83"/>
    </location>
</feature>
<gene>
    <name evidence="2" type="ORF">METZ01_LOCUS236527</name>
</gene>
<proteinExistence type="predicted"/>
<name>A0A382HA94_9ZZZZ</name>
<keyword evidence="1" id="KW-0812">Transmembrane</keyword>
<accession>A0A382HA94</accession>
<dbReference type="AlphaFoldDB" id="A0A382HA94"/>